<accession>I7L5T7</accession>
<proteinExistence type="predicted"/>
<dbReference type="STRING" id="1423758.FC41_GL000034"/>
<dbReference type="PATRIC" id="fig|1423758.3.peg.37"/>
<reference evidence="1 2" key="1">
    <citation type="submission" date="2012-06" db="EMBL/GenBank/DDBJ databases">
        <title>Draft Genome Sequence of Lactobacillus hominis Strain CRBIP 24.179T, isolated from human intestine.</title>
        <authorList>
            <person name="Cousin S."/>
            <person name="Ma L."/>
            <person name="Bizet C."/>
            <person name="Loux V."/>
            <person name="Bouchier C."/>
            <person name="Clermont D."/>
            <person name="Creno S."/>
        </authorList>
    </citation>
    <scope>NUCLEOTIDE SEQUENCE [LARGE SCALE GENOMIC DNA]</scope>
    <source>
        <strain evidence="2">CRBIP 24.179T</strain>
    </source>
</reference>
<comment type="caution">
    <text evidence="1">The sequence shown here is derived from an EMBL/GenBank/DDBJ whole genome shotgun (WGS) entry which is preliminary data.</text>
</comment>
<protein>
    <submittedName>
        <fullName evidence="1">Uncharacterized protein</fullName>
    </submittedName>
</protein>
<gene>
    <name evidence="1" type="ORF">BN55_09375</name>
</gene>
<keyword evidence="2" id="KW-1185">Reference proteome</keyword>
<name>I7L5T7_9LACO</name>
<dbReference type="GeneID" id="82846853"/>
<dbReference type="RefSeq" id="WP_008470426.1">
    <property type="nucleotide sequence ID" value="NZ_AYZP01000001.1"/>
</dbReference>
<organism evidence="1 2">
    <name type="scientific">Lactobacillus hominis DSM 23910 = CRBIP 24.179</name>
    <dbReference type="NCBI Taxonomy" id="1423758"/>
    <lineage>
        <taxon>Bacteria</taxon>
        <taxon>Bacillati</taxon>
        <taxon>Bacillota</taxon>
        <taxon>Bacilli</taxon>
        <taxon>Lactobacillales</taxon>
        <taxon>Lactobacillaceae</taxon>
        <taxon>Lactobacillus</taxon>
    </lineage>
</organism>
<dbReference type="AlphaFoldDB" id="I7L5T7"/>
<evidence type="ECO:0000313" key="2">
    <source>
        <dbReference type="Proteomes" id="UP000009320"/>
    </source>
</evidence>
<dbReference type="EMBL" id="CAKE01000004">
    <property type="protein sequence ID" value="CCI81607.1"/>
    <property type="molecule type" value="Genomic_DNA"/>
</dbReference>
<evidence type="ECO:0000313" key="1">
    <source>
        <dbReference type="EMBL" id="CCI81607.1"/>
    </source>
</evidence>
<dbReference type="Proteomes" id="UP000009320">
    <property type="component" value="Unassembled WGS sequence"/>
</dbReference>
<sequence>MGLFSKKCKKDDYGGVSDTYINNKELDHLEMKNKFLNTKIKLQQQKIDDLTSIVNKRLQNMASTKAQEKINNVYTIYYDWGQKDHLAAIDVSSKKELNDFIAYIESSKKAKVFHQIFSHSRSVTRTWSENEARKIVYSAFKWYEYYAEPKLLPDNTSFSVDDYKTADIVLYPNRIMMVKQKVKDGKVINPTMAD</sequence>